<dbReference type="OrthoDB" id="5297263at2"/>
<dbReference type="EMBL" id="RCZP01000003">
    <property type="protein sequence ID" value="TPG59729.1"/>
    <property type="molecule type" value="Genomic_DNA"/>
</dbReference>
<keyword evidence="7" id="KW-1185">Reference proteome</keyword>
<organism evidence="6 7">
    <name type="scientific">Muricoccus nepalensis</name>
    <dbReference type="NCBI Taxonomy" id="1854500"/>
    <lineage>
        <taxon>Bacteria</taxon>
        <taxon>Pseudomonadati</taxon>
        <taxon>Pseudomonadota</taxon>
        <taxon>Alphaproteobacteria</taxon>
        <taxon>Acetobacterales</taxon>
        <taxon>Roseomonadaceae</taxon>
        <taxon>Muricoccus</taxon>
    </lineage>
</organism>
<dbReference type="InterPro" id="IPR036390">
    <property type="entry name" value="WH_DNA-bd_sf"/>
</dbReference>
<dbReference type="PROSITE" id="PS50931">
    <property type="entry name" value="HTH_LYSR"/>
    <property type="match status" value="1"/>
</dbReference>
<dbReference type="InterPro" id="IPR036388">
    <property type="entry name" value="WH-like_DNA-bd_sf"/>
</dbReference>
<dbReference type="Proteomes" id="UP000317078">
    <property type="component" value="Unassembled WGS sequence"/>
</dbReference>
<accession>A0A502GCB0</accession>
<dbReference type="GO" id="GO:0003700">
    <property type="term" value="F:DNA-binding transcription factor activity"/>
    <property type="evidence" value="ECO:0007669"/>
    <property type="project" value="InterPro"/>
</dbReference>
<dbReference type="Pfam" id="PF03466">
    <property type="entry name" value="LysR_substrate"/>
    <property type="match status" value="1"/>
</dbReference>
<dbReference type="InterPro" id="IPR050950">
    <property type="entry name" value="HTH-type_LysR_regulators"/>
</dbReference>
<dbReference type="SUPFAM" id="SSF53850">
    <property type="entry name" value="Periplasmic binding protein-like II"/>
    <property type="match status" value="1"/>
</dbReference>
<evidence type="ECO:0000256" key="4">
    <source>
        <dbReference type="ARBA" id="ARBA00023163"/>
    </source>
</evidence>
<keyword evidence="4" id="KW-0804">Transcription</keyword>
<evidence type="ECO:0000256" key="3">
    <source>
        <dbReference type="ARBA" id="ARBA00023125"/>
    </source>
</evidence>
<protein>
    <submittedName>
        <fullName evidence="6">LysR family transcriptional regulator</fullName>
    </submittedName>
</protein>
<evidence type="ECO:0000313" key="7">
    <source>
        <dbReference type="Proteomes" id="UP000317078"/>
    </source>
</evidence>
<dbReference type="Gene3D" id="3.40.190.10">
    <property type="entry name" value="Periplasmic binding protein-like II"/>
    <property type="match status" value="2"/>
</dbReference>
<name>A0A502GCB0_9PROT</name>
<dbReference type="PANTHER" id="PTHR30419:SF8">
    <property type="entry name" value="NITROGEN ASSIMILATION TRANSCRIPTIONAL ACTIVATOR-RELATED"/>
    <property type="match status" value="1"/>
</dbReference>
<sequence length="314" mass="33128">MPPGGVRWMNVNLNLLPTFVAVAEGGSFRLAAETIGRTQSAVSMQIQQLEAQLGRRLFSRTTRRVALTPEGEQLLGKVRAALEDLSDGLRQASGLVASHRGRVSVACAPSLAGSRLPGVIAAFQKAHPAVSLRLRELPLAGITESVRRQESDFGVGPPPLSPAGLLFQPLLTDPVCVLFRTGLLRGQRSVRLAAVADQPIVLMGGLRPMMEEAARRSGLALPVRHEAQQILTVLGLVRDGLGVGIVPGIAVPDPLEEGLSALPLGGPGLHREIGIITRAERPLPPVATALVALLRRCLSPAAAARPRPGPRRPA</sequence>
<dbReference type="Gene3D" id="1.10.10.10">
    <property type="entry name" value="Winged helix-like DNA-binding domain superfamily/Winged helix DNA-binding domain"/>
    <property type="match status" value="1"/>
</dbReference>
<evidence type="ECO:0000259" key="5">
    <source>
        <dbReference type="PROSITE" id="PS50931"/>
    </source>
</evidence>
<comment type="caution">
    <text evidence="6">The sequence shown here is derived from an EMBL/GenBank/DDBJ whole genome shotgun (WGS) entry which is preliminary data.</text>
</comment>
<evidence type="ECO:0000313" key="6">
    <source>
        <dbReference type="EMBL" id="TPG59729.1"/>
    </source>
</evidence>
<dbReference type="InterPro" id="IPR005119">
    <property type="entry name" value="LysR_subst-bd"/>
</dbReference>
<reference evidence="6 7" key="1">
    <citation type="journal article" date="2019" name="Environ. Microbiol.">
        <title>Species interactions and distinct microbial communities in high Arctic permafrost affected cryosols are associated with the CH4 and CO2 gas fluxes.</title>
        <authorList>
            <person name="Altshuler I."/>
            <person name="Hamel J."/>
            <person name="Turney S."/>
            <person name="Magnuson E."/>
            <person name="Levesque R."/>
            <person name="Greer C."/>
            <person name="Whyte L.G."/>
        </authorList>
    </citation>
    <scope>NUCLEOTIDE SEQUENCE [LARGE SCALE GENOMIC DNA]</scope>
    <source>
        <strain evidence="6 7">S9.3B</strain>
    </source>
</reference>
<keyword evidence="2" id="KW-0805">Transcription regulation</keyword>
<keyword evidence="3" id="KW-0238">DNA-binding</keyword>
<dbReference type="PRINTS" id="PR00039">
    <property type="entry name" value="HTHLYSR"/>
</dbReference>
<dbReference type="InterPro" id="IPR000847">
    <property type="entry name" value="LysR_HTH_N"/>
</dbReference>
<evidence type="ECO:0000256" key="1">
    <source>
        <dbReference type="ARBA" id="ARBA00009437"/>
    </source>
</evidence>
<dbReference type="Pfam" id="PF00126">
    <property type="entry name" value="HTH_1"/>
    <property type="match status" value="1"/>
</dbReference>
<dbReference type="PANTHER" id="PTHR30419">
    <property type="entry name" value="HTH-TYPE TRANSCRIPTIONAL REGULATOR YBHD"/>
    <property type="match status" value="1"/>
</dbReference>
<dbReference type="FunFam" id="1.10.10.10:FF:000001">
    <property type="entry name" value="LysR family transcriptional regulator"/>
    <property type="match status" value="1"/>
</dbReference>
<dbReference type="CDD" id="cd08440">
    <property type="entry name" value="PBP2_LTTR_like_4"/>
    <property type="match status" value="1"/>
</dbReference>
<feature type="domain" description="HTH lysR-type" evidence="5">
    <location>
        <begin position="11"/>
        <end position="68"/>
    </location>
</feature>
<dbReference type="SUPFAM" id="SSF46785">
    <property type="entry name" value="Winged helix' DNA-binding domain"/>
    <property type="match status" value="1"/>
</dbReference>
<dbReference type="GO" id="GO:0003677">
    <property type="term" value="F:DNA binding"/>
    <property type="evidence" value="ECO:0007669"/>
    <property type="project" value="UniProtKB-KW"/>
</dbReference>
<dbReference type="AlphaFoldDB" id="A0A502GCB0"/>
<comment type="similarity">
    <text evidence="1">Belongs to the LysR transcriptional regulatory family.</text>
</comment>
<gene>
    <name evidence="6" type="ORF">EAH89_05710</name>
</gene>
<proteinExistence type="inferred from homology"/>
<dbReference type="GO" id="GO:0005829">
    <property type="term" value="C:cytosol"/>
    <property type="evidence" value="ECO:0007669"/>
    <property type="project" value="TreeGrafter"/>
</dbReference>
<evidence type="ECO:0000256" key="2">
    <source>
        <dbReference type="ARBA" id="ARBA00023015"/>
    </source>
</evidence>